<reference evidence="5 6" key="1">
    <citation type="submission" date="2023-10" db="EMBL/GenBank/DDBJ databases">
        <title>Virgibacillus soli CC-YMP-6 genome.</title>
        <authorList>
            <person name="Miliotis G."/>
            <person name="Sengupta P."/>
            <person name="Hameed A."/>
            <person name="Chuvochina M."/>
            <person name="Mcdonagh F."/>
            <person name="Simpson A.C."/>
            <person name="Singh N.K."/>
            <person name="Rekha P.D."/>
            <person name="Raman K."/>
            <person name="Hugenholtz P."/>
            <person name="Venkateswaran K."/>
        </authorList>
    </citation>
    <scope>NUCLEOTIDE SEQUENCE [LARGE SCALE GENOMIC DNA]</scope>
    <source>
        <strain evidence="5 6">CC-YMP-6</strain>
    </source>
</reference>
<name>A0ABU5CPI8_9BACI</name>
<dbReference type="InterPro" id="IPR008995">
    <property type="entry name" value="Mo/tungstate-bd_C_term_dom"/>
</dbReference>
<organism evidence="5 6">
    <name type="scientific">Paracerasibacillus soli</name>
    <dbReference type="NCBI Taxonomy" id="480284"/>
    <lineage>
        <taxon>Bacteria</taxon>
        <taxon>Bacillati</taxon>
        <taxon>Bacillota</taxon>
        <taxon>Bacilli</taxon>
        <taxon>Bacillales</taxon>
        <taxon>Bacillaceae</taxon>
        <taxon>Paracerasibacillus</taxon>
    </lineage>
</organism>
<dbReference type="Gene3D" id="2.40.50.100">
    <property type="match status" value="1"/>
</dbReference>
<keyword evidence="3 5" id="KW-0067">ATP-binding</keyword>
<feature type="domain" description="ABC transporter" evidence="4">
    <location>
        <begin position="4"/>
        <end position="235"/>
    </location>
</feature>
<dbReference type="SUPFAM" id="SSF50331">
    <property type="entry name" value="MOP-like"/>
    <property type="match status" value="1"/>
</dbReference>
<dbReference type="InterPro" id="IPR012340">
    <property type="entry name" value="NA-bd_OB-fold"/>
</dbReference>
<dbReference type="Pfam" id="PF00005">
    <property type="entry name" value="ABC_tran"/>
    <property type="match status" value="1"/>
</dbReference>
<dbReference type="SMART" id="SM00382">
    <property type="entry name" value="AAA"/>
    <property type="match status" value="1"/>
</dbReference>
<dbReference type="GO" id="GO:0005524">
    <property type="term" value="F:ATP binding"/>
    <property type="evidence" value="ECO:0007669"/>
    <property type="project" value="UniProtKB-KW"/>
</dbReference>
<dbReference type="InterPro" id="IPR040582">
    <property type="entry name" value="OB_MalK-like"/>
</dbReference>
<dbReference type="Pfam" id="PF17912">
    <property type="entry name" value="OB_MalK"/>
    <property type="match status" value="1"/>
</dbReference>
<dbReference type="InterPro" id="IPR015855">
    <property type="entry name" value="ABC_transpr_MalK-like"/>
</dbReference>
<evidence type="ECO:0000256" key="2">
    <source>
        <dbReference type="ARBA" id="ARBA00022741"/>
    </source>
</evidence>
<dbReference type="Proteomes" id="UP001275315">
    <property type="component" value="Unassembled WGS sequence"/>
</dbReference>
<keyword evidence="6" id="KW-1185">Reference proteome</keyword>
<dbReference type="NCBIfam" id="NF008653">
    <property type="entry name" value="PRK11650.1"/>
    <property type="match status" value="1"/>
</dbReference>
<dbReference type="InterPro" id="IPR003593">
    <property type="entry name" value="AAA+_ATPase"/>
</dbReference>
<dbReference type="PANTHER" id="PTHR43875:SF1">
    <property type="entry name" value="OSMOPROTECTIVE COMPOUNDS UPTAKE ATP-BINDING PROTEIN GGTA"/>
    <property type="match status" value="1"/>
</dbReference>
<evidence type="ECO:0000313" key="5">
    <source>
        <dbReference type="EMBL" id="MDY0407801.1"/>
    </source>
</evidence>
<keyword evidence="1" id="KW-0813">Transport</keyword>
<dbReference type="InterPro" id="IPR047641">
    <property type="entry name" value="ABC_transpr_MalK/UgpC-like"/>
</dbReference>
<keyword evidence="2" id="KW-0547">Nucleotide-binding</keyword>
<sequence length="365" mass="41410">MAELRLDNIKKVYDKNVVAVEDFNLHIQDKEFIVFVGPSGCGKSTTLRMIAGLEEISDGELYIDDKKMNDVAPKDRDIAMVFQNYALYPHMNVYDNMAFGLKLRKFKKDEIETRVKNAAKILGLEAYLDRKPKALSGGQRQRVALGRAIVRDAKVFLMDEPLSNLDAKLRVQMRAEIQKLHQRLQTTTIYVTHDQTEAMTMATRLVVMKDGIIQQVGAPKEVYDFPENIFVGGFIGSPSMNFLNGKLTDGYLLIEDTKIKVPEGKMKVLREQGYVNQDIVLGIRPEDIHDEPVFIDSTPETKITATIEVAELMGAESYLYSKLHGQDFVARVDSRSDIQGGTKLDLAFNMNHAHFFDIKTEQRIR</sequence>
<dbReference type="PROSITE" id="PS50893">
    <property type="entry name" value="ABC_TRANSPORTER_2"/>
    <property type="match status" value="1"/>
</dbReference>
<evidence type="ECO:0000256" key="3">
    <source>
        <dbReference type="ARBA" id="ARBA00022840"/>
    </source>
</evidence>
<dbReference type="Gene3D" id="3.40.50.300">
    <property type="entry name" value="P-loop containing nucleotide triphosphate hydrolases"/>
    <property type="match status" value="1"/>
</dbReference>
<dbReference type="InterPro" id="IPR027417">
    <property type="entry name" value="P-loop_NTPase"/>
</dbReference>
<protein>
    <submittedName>
        <fullName evidence="5">Sn-glycerol-3-phosphate ABC transporter ATP-binding protein UgpC</fullName>
    </submittedName>
</protein>
<evidence type="ECO:0000313" key="6">
    <source>
        <dbReference type="Proteomes" id="UP001275315"/>
    </source>
</evidence>
<evidence type="ECO:0000259" key="4">
    <source>
        <dbReference type="PROSITE" id="PS50893"/>
    </source>
</evidence>
<evidence type="ECO:0000256" key="1">
    <source>
        <dbReference type="ARBA" id="ARBA00022448"/>
    </source>
</evidence>
<dbReference type="RefSeq" id="WP_320378583.1">
    <property type="nucleotide sequence ID" value="NZ_JAWDIQ010000001.1"/>
</dbReference>
<dbReference type="CDD" id="cd03301">
    <property type="entry name" value="ABC_MalK_N"/>
    <property type="match status" value="1"/>
</dbReference>
<comment type="caution">
    <text evidence="5">The sequence shown here is derived from an EMBL/GenBank/DDBJ whole genome shotgun (WGS) entry which is preliminary data.</text>
</comment>
<accession>A0ABU5CPI8</accession>
<dbReference type="EMBL" id="JAWDIQ010000001">
    <property type="protein sequence ID" value="MDY0407801.1"/>
    <property type="molecule type" value="Genomic_DNA"/>
</dbReference>
<dbReference type="Gene3D" id="2.40.50.140">
    <property type="entry name" value="Nucleic acid-binding proteins"/>
    <property type="match status" value="1"/>
</dbReference>
<gene>
    <name evidence="5" type="primary">ugpC</name>
    <name evidence="5" type="ORF">RWD45_03240</name>
</gene>
<dbReference type="InterPro" id="IPR017871">
    <property type="entry name" value="ABC_transporter-like_CS"/>
</dbReference>
<dbReference type="PROSITE" id="PS00211">
    <property type="entry name" value="ABC_TRANSPORTER_1"/>
    <property type="match status" value="1"/>
</dbReference>
<dbReference type="SUPFAM" id="SSF52540">
    <property type="entry name" value="P-loop containing nucleoside triphosphate hydrolases"/>
    <property type="match status" value="1"/>
</dbReference>
<dbReference type="PANTHER" id="PTHR43875">
    <property type="entry name" value="MALTODEXTRIN IMPORT ATP-BINDING PROTEIN MSMX"/>
    <property type="match status" value="1"/>
</dbReference>
<dbReference type="InterPro" id="IPR003439">
    <property type="entry name" value="ABC_transporter-like_ATP-bd"/>
</dbReference>
<proteinExistence type="predicted"/>